<dbReference type="Proteomes" id="UP000032025">
    <property type="component" value="Unassembled WGS sequence"/>
</dbReference>
<protein>
    <submittedName>
        <fullName evidence="2">DNA, contig: SP612</fullName>
    </submittedName>
</protein>
<dbReference type="EMBL" id="BBJS01000012">
    <property type="protein sequence ID" value="GAN12728.1"/>
    <property type="molecule type" value="Genomic_DNA"/>
</dbReference>
<keyword evidence="1" id="KW-0812">Transmembrane</keyword>
<evidence type="ECO:0000313" key="3">
    <source>
        <dbReference type="Proteomes" id="UP000032025"/>
    </source>
</evidence>
<keyword evidence="3" id="KW-1185">Reference proteome</keyword>
<dbReference type="GO" id="GO:0015097">
    <property type="term" value="F:mercury ion transmembrane transporter activity"/>
    <property type="evidence" value="ECO:0007669"/>
    <property type="project" value="InterPro"/>
</dbReference>
<keyword evidence="1" id="KW-0472">Membrane</keyword>
<dbReference type="GeneID" id="78525929"/>
<proteinExistence type="predicted"/>
<dbReference type="Pfam" id="PF03203">
    <property type="entry name" value="MerC"/>
    <property type="match status" value="1"/>
</dbReference>
<dbReference type="InterPro" id="IPR004891">
    <property type="entry name" value="Mercury-R_MerC"/>
</dbReference>
<feature type="transmembrane region" description="Helical" evidence="1">
    <location>
        <begin position="49"/>
        <end position="69"/>
    </location>
</feature>
<sequence length="139" mass="14089">MNAASLTLSKRPRHWAGLDRWAIGLSGLCVVHCIASSVLLALLSTAGGMLAAPIVHEVGLVLAIMLGVLALGRGVIVHGQALPAAVGALGLGMMAGAMTLPHDESGGEALWTIVGVALLAIGHMLNQRAGRLAPVTVRP</sequence>
<keyword evidence="1" id="KW-1133">Transmembrane helix</keyword>
<feature type="transmembrane region" description="Helical" evidence="1">
    <location>
        <begin position="81"/>
        <end position="100"/>
    </location>
</feature>
<feature type="transmembrane region" description="Helical" evidence="1">
    <location>
        <begin position="21"/>
        <end position="43"/>
    </location>
</feature>
<evidence type="ECO:0000256" key="1">
    <source>
        <dbReference type="SAM" id="Phobius"/>
    </source>
</evidence>
<feature type="transmembrane region" description="Helical" evidence="1">
    <location>
        <begin position="106"/>
        <end position="125"/>
    </location>
</feature>
<reference evidence="2 3" key="1">
    <citation type="submission" date="2014-08" db="EMBL/GenBank/DDBJ databases">
        <title>Whole genome shotgun sequence of Sphingomonas paucimobilis NBRC 13935.</title>
        <authorList>
            <person name="Hosoyama A."/>
            <person name="Hashimoto M."/>
            <person name="Hosoyama Y."/>
            <person name="Noguchi M."/>
            <person name="Uohara A."/>
            <person name="Ohji S."/>
            <person name="Katano-Makiyama Y."/>
            <person name="Ichikawa N."/>
            <person name="Kimura A."/>
            <person name="Yamazoe A."/>
            <person name="Fujita N."/>
        </authorList>
    </citation>
    <scope>NUCLEOTIDE SEQUENCE [LARGE SCALE GENOMIC DNA]</scope>
    <source>
        <strain evidence="2 3">NBRC 13935</strain>
    </source>
</reference>
<name>A0A0C9NDB3_SPHPI</name>
<accession>A0A0C9NDB3</accession>
<dbReference type="RefSeq" id="WP_037568228.1">
    <property type="nucleotide sequence ID" value="NZ_BBJS01000012.1"/>
</dbReference>
<organism evidence="2 3">
    <name type="scientific">Sphingomonas paucimobilis NBRC 13935</name>
    <dbReference type="NCBI Taxonomy" id="1219050"/>
    <lineage>
        <taxon>Bacteria</taxon>
        <taxon>Pseudomonadati</taxon>
        <taxon>Pseudomonadota</taxon>
        <taxon>Alphaproteobacteria</taxon>
        <taxon>Sphingomonadales</taxon>
        <taxon>Sphingomonadaceae</taxon>
        <taxon>Sphingomonas</taxon>
    </lineage>
</organism>
<comment type="caution">
    <text evidence="2">The sequence shown here is derived from an EMBL/GenBank/DDBJ whole genome shotgun (WGS) entry which is preliminary data.</text>
</comment>
<evidence type="ECO:0000313" key="2">
    <source>
        <dbReference type="EMBL" id="GAN12728.1"/>
    </source>
</evidence>
<gene>
    <name evidence="2" type="ORF">SP6_12_01250</name>
</gene>
<dbReference type="AlphaFoldDB" id="A0A0C9NDB3"/>
<dbReference type="GO" id="GO:0016020">
    <property type="term" value="C:membrane"/>
    <property type="evidence" value="ECO:0007669"/>
    <property type="project" value="InterPro"/>
</dbReference>